<dbReference type="GeneID" id="16513044"/>
<dbReference type="EMBL" id="KC977570">
    <property type="protein sequence ID" value="AGO82661.2"/>
    <property type="molecule type" value="Genomic_DNA"/>
</dbReference>
<protein>
    <submittedName>
        <fullName evidence="2">Uncharacterized protein</fullName>
    </submittedName>
</protein>
<accession>S4VX54</accession>
<organism evidence="2 3">
    <name type="scientific">Pandoravirus dulcis</name>
    <dbReference type="NCBI Taxonomy" id="1349409"/>
    <lineage>
        <taxon>Viruses</taxon>
        <taxon>Pandoravirus</taxon>
    </lineage>
</organism>
<gene>
    <name evidence="2" type="ORF">pdul_cds_551</name>
</gene>
<evidence type="ECO:0000256" key="1">
    <source>
        <dbReference type="SAM" id="MobiDB-lite"/>
    </source>
</evidence>
<evidence type="ECO:0000313" key="2">
    <source>
        <dbReference type="EMBL" id="AGO82661.2"/>
    </source>
</evidence>
<dbReference type="KEGG" id="vg:16513044"/>
<sequence length="268" mass="28387">MRARTTRMLTRQRREAVAAGGAVPPFRAGRIEMASAGGTSALSLADGRRARISLGVIYDVHERAHSAEPGPIQPPTRRGGDGRGALFSPPREHTWWPSRLDVPAWLTPVCRDASAVVLAAMASRPMSEDEAADLAVKVLSVAVHSHLRDRGAVPLLVLGHARIRATDKEAPMHPDDDHLARPRPIESGSCAPASVCDFVDLVGFRDTVMSAAAAHGGPFSLQGVASMSQGLVALERACVGRGRTAAAAGLADMRAQLYADPRCAIPFF</sequence>
<name>S4VX54_9VIRU</name>
<feature type="region of interest" description="Disordered" evidence="1">
    <location>
        <begin position="65"/>
        <end position="90"/>
    </location>
</feature>
<dbReference type="Proteomes" id="UP000201566">
    <property type="component" value="Segment"/>
</dbReference>
<dbReference type="RefSeq" id="YP_008319330.2">
    <property type="nucleotide sequence ID" value="NC_021858.1"/>
</dbReference>
<proteinExistence type="predicted"/>
<reference evidence="2 3" key="1">
    <citation type="journal article" date="2013" name="Science">
        <title>Pandoraviruses: amoeba viruses with genomes up to 2.5 Mb reaching that of parasitic eukaryotes.</title>
        <authorList>
            <person name="Philippe N."/>
            <person name="Legendre M."/>
            <person name="Doutre G."/>
            <person name="Coute Y."/>
            <person name="Poirot O."/>
            <person name="Lescot M."/>
            <person name="Arslan D."/>
            <person name="Seltzer V."/>
            <person name="Bertaux L."/>
            <person name="Bruley C."/>
            <person name="Garin J."/>
            <person name="Claverie J.M."/>
            <person name="Abergel C."/>
        </authorList>
    </citation>
    <scope>NUCLEOTIDE SEQUENCE [LARGE SCALE GENOMIC DNA]</scope>
    <source>
        <strain evidence="2">Melbourne</strain>
    </source>
</reference>
<evidence type="ECO:0000313" key="3">
    <source>
        <dbReference type="Proteomes" id="UP000201566"/>
    </source>
</evidence>